<reference evidence="1 2" key="1">
    <citation type="submission" date="2013-01" db="EMBL/GenBank/DDBJ databases">
        <authorList>
            <person name="Harkins D.M."/>
            <person name="Durkin A.S."/>
            <person name="Brinkac L.M."/>
            <person name="Haft D.H."/>
            <person name="Selengut J.D."/>
            <person name="Sanka R."/>
            <person name="DePew J."/>
            <person name="Purushe J."/>
            <person name="Hartskeerl R.A."/>
            <person name="Ahmed A."/>
            <person name="van der Linden H."/>
            <person name="Goris M.G.A."/>
            <person name="Vinetz J.M."/>
            <person name="Sutton G.G."/>
            <person name="Nierman W.C."/>
            <person name="Fouts D.E."/>
        </authorList>
    </citation>
    <scope>NUCLEOTIDE SEQUENCE [LARGE SCALE GENOMIC DNA]</scope>
    <source>
        <strain evidence="1 2">Brem 328</strain>
    </source>
</reference>
<gene>
    <name evidence="1" type="ORF">LEP1GSC056_2654</name>
</gene>
<evidence type="ECO:0000313" key="2">
    <source>
        <dbReference type="Proteomes" id="UP000012166"/>
    </source>
</evidence>
<organism evidence="1 2">
    <name type="scientific">Leptospira borgpetersenii str. Brem 328</name>
    <dbReference type="NCBI Taxonomy" id="1049780"/>
    <lineage>
        <taxon>Bacteria</taxon>
        <taxon>Pseudomonadati</taxon>
        <taxon>Spirochaetota</taxon>
        <taxon>Spirochaetia</taxon>
        <taxon>Leptospirales</taxon>
        <taxon>Leptospiraceae</taxon>
        <taxon>Leptospira</taxon>
    </lineage>
</organism>
<name>A0ABC9SJ12_LEPBO</name>
<dbReference type="AlphaFoldDB" id="A0ABC9SJ12"/>
<sequence>MWELPHFITNLLNDCSQFIILEKTLNSKTTVGGVLPDL</sequence>
<accession>A0ABC9SJ12</accession>
<dbReference type="Proteomes" id="UP000012166">
    <property type="component" value="Unassembled WGS sequence"/>
</dbReference>
<dbReference type="EMBL" id="AHMS02000022">
    <property type="protein sequence ID" value="EMN17695.1"/>
    <property type="molecule type" value="Genomic_DNA"/>
</dbReference>
<comment type="caution">
    <text evidence="1">The sequence shown here is derived from an EMBL/GenBank/DDBJ whole genome shotgun (WGS) entry which is preliminary data.</text>
</comment>
<evidence type="ECO:0000313" key="1">
    <source>
        <dbReference type="EMBL" id="EMN17695.1"/>
    </source>
</evidence>
<proteinExistence type="predicted"/>
<protein>
    <submittedName>
        <fullName evidence="1">Uncharacterized protein</fullName>
    </submittedName>
</protein>